<name>A0A7W8D2X4_9GAMM</name>
<dbReference type="Proteomes" id="UP000521199">
    <property type="component" value="Unassembled WGS sequence"/>
</dbReference>
<gene>
    <name evidence="2" type="ORF">HNQ52_000380</name>
</gene>
<dbReference type="EMBL" id="JACHHP010000001">
    <property type="protein sequence ID" value="MBB5206864.1"/>
    <property type="molecule type" value="Genomic_DNA"/>
</dbReference>
<dbReference type="InterPro" id="IPR021992">
    <property type="entry name" value="MVL"/>
</dbReference>
<evidence type="ECO:0000259" key="1">
    <source>
        <dbReference type="Pfam" id="PF12151"/>
    </source>
</evidence>
<reference evidence="2 3" key="1">
    <citation type="submission" date="2020-08" db="EMBL/GenBank/DDBJ databases">
        <title>Genomic Encyclopedia of Type Strains, Phase IV (KMG-IV): sequencing the most valuable type-strain genomes for metagenomic binning, comparative biology and taxonomic classification.</title>
        <authorList>
            <person name="Goeker M."/>
        </authorList>
    </citation>
    <scope>NUCLEOTIDE SEQUENCE [LARGE SCALE GENOMIC DNA]</scope>
    <source>
        <strain evidence="2 3">DSM 24163</strain>
    </source>
</reference>
<organism evidence="2 3">
    <name type="scientific">Chiayiivirga flava</name>
    <dbReference type="NCBI Taxonomy" id="659595"/>
    <lineage>
        <taxon>Bacteria</taxon>
        <taxon>Pseudomonadati</taxon>
        <taxon>Pseudomonadota</taxon>
        <taxon>Gammaproteobacteria</taxon>
        <taxon>Lysobacterales</taxon>
        <taxon>Lysobacteraceae</taxon>
        <taxon>Chiayiivirga</taxon>
    </lineage>
</organism>
<sequence>MLLLSVLVAGSACAASETADPPAPYVPTPVYCASGGDALCSVIPTAIGTDDALHVGVGYPGLSNDVTSAKSDVQTPFDNMAWQMFVALNWQASQSGGNPATGLSGTGPTVWQRWSRPEDVFGGPPGNCANPDNLPRFNLIAKSDGQNDEGFLEAATNQPVIDVNGNWTLFERRLNDIEKTYITQNNLDSLAGQQLFAQAGGTVALPMPTATVPGAMEVKAAWRIIDASEQPRYFNIQALLDVEEGKVDNNQRLCAQVTLGLVGLHIIQNNVQDGALNAQFIWASFEHKDNAPTAAAACDATDPNCYKTIASTKASPNLCPVADGTGGFSYYNPACSDLPTNTPPVASPDGDYVWSSTPPYAAKYLTTSQSGASCGTQVSHCWQVYSLTQQLNTAWQAQLAALDSVFANYYLIGTNWGGNVEPDGTTLTNGSVPAFLGNSTMETYIQADPVNGNCVNCHSNATLAYSSGTTAKPVTYPADFSFLLGLADKACIDLAAGPIWNNDAAQTTCPAVCSAKTLQWEGQWTTTVPGTQSVCGCCIVAASHASAEK</sequence>
<proteinExistence type="predicted"/>
<keyword evidence="3" id="KW-1185">Reference proteome</keyword>
<evidence type="ECO:0000313" key="3">
    <source>
        <dbReference type="Proteomes" id="UP000521199"/>
    </source>
</evidence>
<evidence type="ECO:0000313" key="2">
    <source>
        <dbReference type="EMBL" id="MBB5206864.1"/>
    </source>
</evidence>
<protein>
    <recommendedName>
        <fullName evidence="1">Mannan-binding protein domain-containing protein</fullName>
    </recommendedName>
</protein>
<dbReference type="Pfam" id="PF12151">
    <property type="entry name" value="MVL"/>
    <property type="match status" value="1"/>
</dbReference>
<comment type="caution">
    <text evidence="2">The sequence shown here is derived from an EMBL/GenBank/DDBJ whole genome shotgun (WGS) entry which is preliminary data.</text>
</comment>
<dbReference type="AlphaFoldDB" id="A0A7W8D2X4"/>
<dbReference type="InterPro" id="IPR053754">
    <property type="entry name" value="OligoMan_bind_ChitinaseAct_sf"/>
</dbReference>
<feature type="domain" description="Mannan-binding protein" evidence="1">
    <location>
        <begin position="503"/>
        <end position="537"/>
    </location>
</feature>
<dbReference type="Gene3D" id="3.30.1490.230">
    <property type="match status" value="1"/>
</dbReference>
<accession>A0A7W8D2X4</accession>